<dbReference type="RefSeq" id="WP_120684509.1">
    <property type="nucleotide sequence ID" value="NZ_RBAL01000024.1"/>
</dbReference>
<evidence type="ECO:0000313" key="6">
    <source>
        <dbReference type="EMBL" id="RKN37493.1"/>
    </source>
</evidence>
<evidence type="ECO:0000256" key="4">
    <source>
        <dbReference type="SAM" id="MobiDB-lite"/>
    </source>
</evidence>
<evidence type="ECO:0000313" key="7">
    <source>
        <dbReference type="Proteomes" id="UP000272474"/>
    </source>
</evidence>
<dbReference type="Proteomes" id="UP000272474">
    <property type="component" value="Unassembled WGS sequence"/>
</dbReference>
<feature type="region of interest" description="Disordered" evidence="4">
    <location>
        <begin position="64"/>
        <end position="87"/>
    </location>
</feature>
<sequence>MTNQQDEEPSATSPFHDLDSFVDLPRAGALALSRDGSRLVLAAATLDSERTRYVSALWEVDPEGQRPARRLTRGDKPASSPVFTPSGDLLFVSARPRPGSSEELDAPALWVQPAGGGDARVLAELPGGVAAPLVSDSGTLLLASELLPSATGPEHDGELREARKKAKVTAILHEDTQVRLWDHDLGPAAPRLLVGELPEKSSPEGEEACELRDLTGHVGKALHEEGGWDLSPDGRTVVAAWIRPEAKGSQYLALTALDVATGERRTLVDDPAIEHGVPRISPDGTQVAVPVFTRFTPEDPGDCSLRLVPLAGGQVRDLTAGWDRWPGTPAWTPDGSALVLVADHEGRAPLWRVDATTGEVTRLTADDGAYSDPHVSPDGRWVYALRSALDSPPAPVRVPLDGEGPYQPLPGPAEALGRPATLPGTLTEVHATAEDGTPLRAWLSLPHDASAEHPAPLLLWIHGGPMASTNAWSWRWNQWLAVARGYAVLQPDPALSTGYGIDFIRRGWGQWGGKPFTDLMAITDETERRPDIDASRVGAMGGSFGGYMANWVAGHTDRFGAIVTHASLWTLEHAVRVSDYAYAFAKEFTPEIVEANSPHRFLDDIHTPMLVIHGDKDYRVPLGEALRLWADLRAKDATPDGESPHKFLYYPDENHWVLTPNHAKIWYETVFAFLSHHLLGRPWERPSLLG</sequence>
<dbReference type="Gene3D" id="2.120.10.30">
    <property type="entry name" value="TolB, C-terminal domain"/>
    <property type="match status" value="2"/>
</dbReference>
<reference evidence="6 7" key="1">
    <citation type="journal article" date="2014" name="Int. J. Syst. Evol. Microbiol.">
        <title>Streptomyces hoynatensis sp. nov., isolated from deep marine sediment.</title>
        <authorList>
            <person name="Veyisoglu A."/>
            <person name="Sahin N."/>
        </authorList>
    </citation>
    <scope>NUCLEOTIDE SEQUENCE [LARGE SCALE GENOMIC DNA]</scope>
    <source>
        <strain evidence="6 7">KCTC 29097</strain>
    </source>
</reference>
<dbReference type="Pfam" id="PF07676">
    <property type="entry name" value="PD40"/>
    <property type="match status" value="1"/>
</dbReference>
<dbReference type="EMBL" id="RBAL01000024">
    <property type="protein sequence ID" value="RKN37493.1"/>
    <property type="molecule type" value="Genomic_DNA"/>
</dbReference>
<dbReference type="SUPFAM" id="SSF82171">
    <property type="entry name" value="DPP6 N-terminal domain-like"/>
    <property type="match status" value="1"/>
</dbReference>
<keyword evidence="3" id="KW-0720">Serine protease</keyword>
<keyword evidence="3" id="KW-0645">Protease</keyword>
<dbReference type="InterPro" id="IPR029058">
    <property type="entry name" value="AB_hydrolase_fold"/>
</dbReference>
<dbReference type="GO" id="GO:0006508">
    <property type="term" value="P:proteolysis"/>
    <property type="evidence" value="ECO:0007669"/>
    <property type="project" value="InterPro"/>
</dbReference>
<accession>A0A3A9YN04</accession>
<protein>
    <submittedName>
        <fullName evidence="6">S9 family peptidase</fullName>
    </submittedName>
</protein>
<evidence type="ECO:0000259" key="5">
    <source>
        <dbReference type="Pfam" id="PF00326"/>
    </source>
</evidence>
<dbReference type="SUPFAM" id="SSF53474">
    <property type="entry name" value="alpha/beta-Hydrolases"/>
    <property type="match status" value="1"/>
</dbReference>
<keyword evidence="7" id="KW-1185">Reference proteome</keyword>
<evidence type="ECO:0000256" key="3">
    <source>
        <dbReference type="ARBA" id="ARBA00022825"/>
    </source>
</evidence>
<name>A0A3A9YN04_9ACTN</name>
<feature type="domain" description="Peptidase S9 prolyl oligopeptidase catalytic" evidence="5">
    <location>
        <begin position="472"/>
        <end position="678"/>
    </location>
</feature>
<dbReference type="InterPro" id="IPR011042">
    <property type="entry name" value="6-blade_b-propeller_TolB-like"/>
</dbReference>
<proteinExistence type="predicted"/>
<dbReference type="PANTHER" id="PTHR42776">
    <property type="entry name" value="SERINE PEPTIDASE S9 FAMILY MEMBER"/>
    <property type="match status" value="1"/>
</dbReference>
<dbReference type="OrthoDB" id="262125at2"/>
<dbReference type="AlphaFoldDB" id="A0A3A9YN04"/>
<keyword evidence="1" id="KW-0732">Signal</keyword>
<evidence type="ECO:0000256" key="2">
    <source>
        <dbReference type="ARBA" id="ARBA00022801"/>
    </source>
</evidence>
<keyword evidence="2" id="KW-0378">Hydrolase</keyword>
<dbReference type="Pfam" id="PF00326">
    <property type="entry name" value="Peptidase_S9"/>
    <property type="match status" value="1"/>
</dbReference>
<dbReference type="GO" id="GO:0004252">
    <property type="term" value="F:serine-type endopeptidase activity"/>
    <property type="evidence" value="ECO:0007669"/>
    <property type="project" value="TreeGrafter"/>
</dbReference>
<dbReference type="PANTHER" id="PTHR42776:SF13">
    <property type="entry name" value="DIPEPTIDYL-PEPTIDASE 5"/>
    <property type="match status" value="1"/>
</dbReference>
<gene>
    <name evidence="6" type="ORF">D7294_27525</name>
</gene>
<evidence type="ECO:0000256" key="1">
    <source>
        <dbReference type="ARBA" id="ARBA00022729"/>
    </source>
</evidence>
<dbReference type="Gene3D" id="3.40.50.1820">
    <property type="entry name" value="alpha/beta hydrolase"/>
    <property type="match status" value="1"/>
</dbReference>
<dbReference type="InterPro" id="IPR011659">
    <property type="entry name" value="WD40"/>
</dbReference>
<dbReference type="InterPro" id="IPR001375">
    <property type="entry name" value="Peptidase_S9_cat"/>
</dbReference>
<comment type="caution">
    <text evidence="6">The sequence shown here is derived from an EMBL/GenBank/DDBJ whole genome shotgun (WGS) entry which is preliminary data.</text>
</comment>
<organism evidence="6 7">
    <name type="scientific">Streptomyces hoynatensis</name>
    <dbReference type="NCBI Taxonomy" id="1141874"/>
    <lineage>
        <taxon>Bacteria</taxon>
        <taxon>Bacillati</taxon>
        <taxon>Actinomycetota</taxon>
        <taxon>Actinomycetes</taxon>
        <taxon>Kitasatosporales</taxon>
        <taxon>Streptomycetaceae</taxon>
        <taxon>Streptomyces</taxon>
    </lineage>
</organism>